<keyword evidence="5" id="KW-1185">Reference proteome</keyword>
<dbReference type="AlphaFoldDB" id="A0A8J2XSK6"/>
<dbReference type="SMART" id="SM00028">
    <property type="entry name" value="TPR"/>
    <property type="match status" value="6"/>
</dbReference>
<gene>
    <name evidence="4" type="ORF">GCM10011511_18930</name>
</gene>
<feature type="repeat" description="TPR" evidence="1">
    <location>
        <begin position="142"/>
        <end position="175"/>
    </location>
</feature>
<dbReference type="InterPro" id="IPR019734">
    <property type="entry name" value="TPR_rpt"/>
</dbReference>
<dbReference type="Pfam" id="PF12770">
    <property type="entry name" value="CHAT"/>
    <property type="match status" value="1"/>
</dbReference>
<evidence type="ECO:0000313" key="5">
    <source>
        <dbReference type="Proteomes" id="UP000607559"/>
    </source>
</evidence>
<keyword evidence="2" id="KW-0812">Transmembrane</keyword>
<evidence type="ECO:0000256" key="2">
    <source>
        <dbReference type="SAM" id="Phobius"/>
    </source>
</evidence>
<proteinExistence type="predicted"/>
<dbReference type="Pfam" id="PF13424">
    <property type="entry name" value="TPR_12"/>
    <property type="match status" value="1"/>
</dbReference>
<dbReference type="PANTHER" id="PTHR10098">
    <property type="entry name" value="RAPSYN-RELATED"/>
    <property type="match status" value="1"/>
</dbReference>
<dbReference type="RefSeq" id="WP_188930925.1">
    <property type="nucleotide sequence ID" value="NZ_BMJC01000002.1"/>
</dbReference>
<feature type="transmembrane region" description="Helical" evidence="2">
    <location>
        <begin position="920"/>
        <end position="940"/>
    </location>
</feature>
<dbReference type="Gene3D" id="1.25.40.10">
    <property type="entry name" value="Tetratricopeptide repeat domain"/>
    <property type="match status" value="1"/>
</dbReference>
<keyword evidence="2" id="KW-1133">Transmembrane helix</keyword>
<dbReference type="InterPro" id="IPR011990">
    <property type="entry name" value="TPR-like_helical_dom_sf"/>
</dbReference>
<dbReference type="PROSITE" id="PS50005">
    <property type="entry name" value="TPR"/>
    <property type="match status" value="1"/>
</dbReference>
<reference evidence="4" key="2">
    <citation type="submission" date="2020-09" db="EMBL/GenBank/DDBJ databases">
        <authorList>
            <person name="Sun Q."/>
            <person name="Zhou Y."/>
        </authorList>
    </citation>
    <scope>NUCLEOTIDE SEQUENCE</scope>
    <source>
        <strain evidence="4">CGMCC 1.15448</strain>
    </source>
</reference>
<feature type="domain" description="CHAT" evidence="3">
    <location>
        <begin position="610"/>
        <end position="910"/>
    </location>
</feature>
<protein>
    <recommendedName>
        <fullName evidence="3">CHAT domain-containing protein</fullName>
    </recommendedName>
</protein>
<dbReference type="SUPFAM" id="SSF48452">
    <property type="entry name" value="TPR-like"/>
    <property type="match status" value="1"/>
</dbReference>
<dbReference type="EMBL" id="BMJC01000002">
    <property type="protein sequence ID" value="GGA95859.1"/>
    <property type="molecule type" value="Genomic_DNA"/>
</dbReference>
<organism evidence="4 5">
    <name type="scientific">Puia dinghuensis</name>
    <dbReference type="NCBI Taxonomy" id="1792502"/>
    <lineage>
        <taxon>Bacteria</taxon>
        <taxon>Pseudomonadati</taxon>
        <taxon>Bacteroidota</taxon>
        <taxon>Chitinophagia</taxon>
        <taxon>Chitinophagales</taxon>
        <taxon>Chitinophagaceae</taxon>
        <taxon>Puia</taxon>
    </lineage>
</organism>
<evidence type="ECO:0000259" key="3">
    <source>
        <dbReference type="Pfam" id="PF12770"/>
    </source>
</evidence>
<reference evidence="4" key="1">
    <citation type="journal article" date="2014" name="Int. J. Syst. Evol. Microbiol.">
        <title>Complete genome sequence of Corynebacterium casei LMG S-19264T (=DSM 44701T), isolated from a smear-ripened cheese.</title>
        <authorList>
            <consortium name="US DOE Joint Genome Institute (JGI-PGF)"/>
            <person name="Walter F."/>
            <person name="Albersmeier A."/>
            <person name="Kalinowski J."/>
            <person name="Ruckert C."/>
        </authorList>
    </citation>
    <scope>NUCLEOTIDE SEQUENCE</scope>
    <source>
        <strain evidence="4">CGMCC 1.15448</strain>
    </source>
</reference>
<dbReference type="InterPro" id="IPR024983">
    <property type="entry name" value="CHAT_dom"/>
</dbReference>
<evidence type="ECO:0000256" key="1">
    <source>
        <dbReference type="PROSITE-ProRule" id="PRU00339"/>
    </source>
</evidence>
<keyword evidence="1" id="KW-0802">TPR repeat</keyword>
<name>A0A8J2XSK6_9BACT</name>
<dbReference type="Proteomes" id="UP000607559">
    <property type="component" value="Unassembled WGS sequence"/>
</dbReference>
<keyword evidence="2" id="KW-0472">Membrane</keyword>
<dbReference type="PANTHER" id="PTHR10098:SF108">
    <property type="entry name" value="TETRATRICOPEPTIDE REPEAT PROTEIN 28"/>
    <property type="match status" value="1"/>
</dbReference>
<comment type="caution">
    <text evidence="4">The sequence shown here is derived from an EMBL/GenBank/DDBJ whole genome shotgun (WGS) entry which is preliminary data.</text>
</comment>
<evidence type="ECO:0000313" key="4">
    <source>
        <dbReference type="EMBL" id="GGA95859.1"/>
    </source>
</evidence>
<sequence>MPLMASPGGSGGDGLLALYRHADSLYHLNQSTPANDSLALAEFTVVADVLEKGGNHGGSDTLLTGALLKKGILLDAGGDYARARVAYCRVLGYHPPNDSLIFVTSVLVGTVYYNLDRFDSASYYLLRAESASGRFKDRDNSVRLYNTLGALYCDNGNYRQGKNYFDKALELVRGVRVYDTAAAVSLQINIATASFRVGQYADALAIYRQLLGYRPLRDYVYENMGRAYVGMEDYRSAMDWFRRVKVEQIPGVLNEMANAELHMHRLDSCEWFLRRLREVVAASGGKSMPVGAVASDGKTASGAARVHPLDMGVNAFYAAAELNERGDLPGALASVQQAIGQFAGSINKKDAYGNPTNFTGAFAYYRLFDALVLKAELYDRVKDLAAAYATYTAALSLLRYIEKSYATDEAKLFLKKKSALVYAEALSACLRLSILHPNGDYLEQAFLIGEKSKASVITANLEETAFMGVAGPERDLLQKVNNCKYRIARLDVKSEGMTDSAALAAMTREKEGDELELSRLQKALEKDGEYYRVKYGDEGGTVSDLQGELTASQALVSLYVARDVLHVFVVTKDGLRHVAVDSLAQLEKDVEGWLDALKTTGNGHRFSGGEIGRRLYTRLVKPIRETTRGKTEWVIVPDGVFALLPWESLYADEEGKQWLVETTTMSYRFSSRLLNAEGGAGMKEGVLAFAPFASAGDGGATSAGSGAAGAVGGGSGAATGGGGSVGGEVFQRLPASREEIAGLPGVQYLDTRATKQQFLAAVNHYPIVHLATHAVSSMDDAAASFIAFYPAGRGVMDDRLYLEELYGLNLRSTRLVIISACETGQGEVAPQEGVISLARAFAYAGCGSTINSLWKADDQATSAILGRFYYYLKRGETKARALQLAKLDYLKSDAIDKSPAYWAHLVLTGDSGALYPKRRWILWAVEGFALLVMVTVAWNWKKWEKKSRRIGNAF</sequence>
<accession>A0A8J2XSK6</accession>